<proteinExistence type="predicted"/>
<protein>
    <submittedName>
        <fullName evidence="4">Glycoside hydrolase family 13 protein</fullName>
    </submittedName>
</protein>
<dbReference type="SUPFAM" id="SSF51445">
    <property type="entry name" value="(Trans)glycosidases"/>
    <property type="match status" value="1"/>
</dbReference>
<organism evidence="4 5">
    <name type="scientific">Tessaracoccus flavescens</name>
    <dbReference type="NCBI Taxonomy" id="399497"/>
    <lineage>
        <taxon>Bacteria</taxon>
        <taxon>Bacillati</taxon>
        <taxon>Actinomycetota</taxon>
        <taxon>Actinomycetes</taxon>
        <taxon>Propionibacteriales</taxon>
        <taxon>Propionibacteriaceae</taxon>
        <taxon>Tessaracoccus</taxon>
    </lineage>
</organism>
<dbReference type="CDD" id="cd11338">
    <property type="entry name" value="AmyAc_CMD"/>
    <property type="match status" value="1"/>
</dbReference>
<dbReference type="Pfam" id="PF00128">
    <property type="entry name" value="Alpha-amylase"/>
    <property type="match status" value="1"/>
</dbReference>
<keyword evidence="2" id="KW-0326">Glycosidase</keyword>
<dbReference type="SMART" id="SM00642">
    <property type="entry name" value="Aamy"/>
    <property type="match status" value="1"/>
</dbReference>
<reference evidence="4" key="1">
    <citation type="journal article" date="2021" name="PeerJ">
        <title>Extensive microbial diversity within the chicken gut microbiome revealed by metagenomics and culture.</title>
        <authorList>
            <person name="Gilroy R."/>
            <person name="Ravi A."/>
            <person name="Getino M."/>
            <person name="Pursley I."/>
            <person name="Horton D.L."/>
            <person name="Alikhan N.F."/>
            <person name="Baker D."/>
            <person name="Gharbi K."/>
            <person name="Hall N."/>
            <person name="Watson M."/>
            <person name="Adriaenssens E.M."/>
            <person name="Foster-Nyarko E."/>
            <person name="Jarju S."/>
            <person name="Secka A."/>
            <person name="Antonio M."/>
            <person name="Oren A."/>
            <person name="Chaudhuri R.R."/>
            <person name="La Ragione R."/>
            <person name="Hildebrand F."/>
            <person name="Pallen M.J."/>
        </authorList>
    </citation>
    <scope>NUCLEOTIDE SEQUENCE</scope>
    <source>
        <strain evidence="4">ChiGjej3B3-7470</strain>
    </source>
</reference>
<dbReference type="Gene3D" id="2.60.40.10">
    <property type="entry name" value="Immunoglobulins"/>
    <property type="match status" value="1"/>
</dbReference>
<dbReference type="InterPro" id="IPR014756">
    <property type="entry name" value="Ig_E-set"/>
</dbReference>
<dbReference type="GO" id="GO:0004553">
    <property type="term" value="F:hydrolase activity, hydrolyzing O-glycosyl compounds"/>
    <property type="evidence" value="ECO:0007669"/>
    <property type="project" value="InterPro"/>
</dbReference>
<feature type="domain" description="Glycosyl hydrolase family 13 catalytic" evidence="3">
    <location>
        <begin position="131"/>
        <end position="521"/>
    </location>
</feature>
<dbReference type="CDD" id="cd02857">
    <property type="entry name" value="E_set_CDase_PDE_N"/>
    <property type="match status" value="1"/>
</dbReference>
<dbReference type="SUPFAM" id="SSF81296">
    <property type="entry name" value="E set domains"/>
    <property type="match status" value="1"/>
</dbReference>
<comment type="caution">
    <text evidence="4">The sequence shown here is derived from an EMBL/GenBank/DDBJ whole genome shotgun (WGS) entry which is preliminary data.</text>
</comment>
<sequence length="611" mass="68172">MHLLGQPHHDPSALFVSNPRPALGERIALRMRVPGTCKTVALRYLHDGEGSFVEATPVEVDGQGSDQWWQVEVTVDNPTLQYRWILIDHEDVRWWLNGEGVFPRDVTDAADFRLITTHAPAWTRGGAVVYQIFPDRFARSAGADGRELPDWAHGTTSWDEPMRTYETGQHRQIYGGDLDGIVDKLDDHVAALRASVLYLTPFFSAQSNHRYNATTFEQIDDLLGGDEALDRLISEAHRRGMRVLGDFTPNHTGSAHEWFLAAQANPDAPESTFYYWTDEAPGYACWLGFKSLPKLNHASPELTERLFGDDGVIRRWLRKGLDGWRVDVANMTGRIGGIDLNREVAARFRHALDAEGDRWLLAEHFYDLHHDVDGATWHGAMNYAAFSRPLWAWLEVPTSNEEDKHFSVTKLLPSVDGAGMVETMQAFMAQVPWAVTESSLNIVGSHDTGRIMWRVGSNRGRVEAALGMAYTMPGVPMLYYGDEIGLEGNTGEYGRRPFPWQAPDTWDQDLLGSVIELGRLREELTPIHDGGLRWVHAGPNAVAYVRESADGGVLALASRDACDPIDIPVSLLPGSERGNLVFGKGISLDGDTLRLAPVEAGFALWHWANHR</sequence>
<evidence type="ECO:0000256" key="2">
    <source>
        <dbReference type="ARBA" id="ARBA00023295"/>
    </source>
</evidence>
<gene>
    <name evidence="4" type="ORF">K8V15_03480</name>
</gene>
<evidence type="ECO:0000256" key="1">
    <source>
        <dbReference type="ARBA" id="ARBA00022801"/>
    </source>
</evidence>
<dbReference type="GO" id="GO:0005975">
    <property type="term" value="P:carbohydrate metabolic process"/>
    <property type="evidence" value="ECO:0007669"/>
    <property type="project" value="InterPro"/>
</dbReference>
<accession>A0A921EMP9</accession>
<keyword evidence="1 4" id="KW-0378">Hydrolase</keyword>
<dbReference type="Gene3D" id="3.20.20.80">
    <property type="entry name" value="Glycosidases"/>
    <property type="match status" value="1"/>
</dbReference>
<reference evidence="4" key="2">
    <citation type="submission" date="2021-09" db="EMBL/GenBank/DDBJ databases">
        <authorList>
            <person name="Gilroy R."/>
        </authorList>
    </citation>
    <scope>NUCLEOTIDE SEQUENCE</scope>
    <source>
        <strain evidence="4">ChiGjej3B3-7470</strain>
    </source>
</reference>
<dbReference type="InterPro" id="IPR006047">
    <property type="entry name" value="GH13_cat_dom"/>
</dbReference>
<dbReference type="AlphaFoldDB" id="A0A921EMP9"/>
<dbReference type="Proteomes" id="UP000712713">
    <property type="component" value="Unassembled WGS sequence"/>
</dbReference>
<dbReference type="EMBL" id="DYZF01000082">
    <property type="protein sequence ID" value="HJE51029.1"/>
    <property type="molecule type" value="Genomic_DNA"/>
</dbReference>
<dbReference type="PANTHER" id="PTHR10357">
    <property type="entry name" value="ALPHA-AMYLASE FAMILY MEMBER"/>
    <property type="match status" value="1"/>
</dbReference>
<dbReference type="InterPro" id="IPR017853">
    <property type="entry name" value="GH"/>
</dbReference>
<evidence type="ECO:0000259" key="3">
    <source>
        <dbReference type="SMART" id="SM00642"/>
    </source>
</evidence>
<evidence type="ECO:0000313" key="4">
    <source>
        <dbReference type="EMBL" id="HJE51029.1"/>
    </source>
</evidence>
<evidence type="ECO:0000313" key="5">
    <source>
        <dbReference type="Proteomes" id="UP000712713"/>
    </source>
</evidence>
<dbReference type="InterPro" id="IPR004185">
    <property type="entry name" value="Glyco_hydro_13_lg-like_dom"/>
</dbReference>
<dbReference type="InterPro" id="IPR013783">
    <property type="entry name" value="Ig-like_fold"/>
</dbReference>
<dbReference type="PANTHER" id="PTHR10357:SF210">
    <property type="entry name" value="MALTODEXTRIN GLUCOSIDASE"/>
    <property type="match status" value="1"/>
</dbReference>
<name>A0A921EMP9_9ACTN</name>